<dbReference type="PANTHER" id="PTHR43132:SF2">
    <property type="entry name" value="ARSENICAL RESISTANCE OPERON REPRESSOR ARSR-RELATED"/>
    <property type="match status" value="1"/>
</dbReference>
<dbReference type="OrthoDB" id="9804742at2"/>
<dbReference type="Pfam" id="PF12840">
    <property type="entry name" value="HTH_20"/>
    <property type="match status" value="1"/>
</dbReference>
<evidence type="ECO:0000259" key="4">
    <source>
        <dbReference type="PROSITE" id="PS50987"/>
    </source>
</evidence>
<comment type="caution">
    <text evidence="5">The sequence shown here is derived from an EMBL/GenBank/DDBJ whole genome shotgun (WGS) entry which is preliminary data.</text>
</comment>
<dbReference type="PANTHER" id="PTHR43132">
    <property type="entry name" value="ARSENICAL RESISTANCE OPERON REPRESSOR ARSR-RELATED"/>
    <property type="match status" value="1"/>
</dbReference>
<evidence type="ECO:0000256" key="1">
    <source>
        <dbReference type="ARBA" id="ARBA00023015"/>
    </source>
</evidence>
<dbReference type="InterPro" id="IPR051011">
    <property type="entry name" value="Metal_resp_trans_reg"/>
</dbReference>
<dbReference type="InterPro" id="IPR036388">
    <property type="entry name" value="WH-like_DNA-bd_sf"/>
</dbReference>
<sequence length="110" mass="11808">MDNDSAIVALGALAQGTRLDVFRLLVRHEPDGLAAGEIARRLDVPQNTMSAHLGILARAGIVRSERHSRSIIYRADLDGLRALTLFLVKDCCAGSPELCAPLLAELTPCC</sequence>
<feature type="domain" description="HTH arsR-type" evidence="4">
    <location>
        <begin position="1"/>
        <end position="95"/>
    </location>
</feature>
<dbReference type="InterPro" id="IPR011991">
    <property type="entry name" value="ArsR-like_HTH"/>
</dbReference>
<dbReference type="RefSeq" id="WP_145150604.1">
    <property type="nucleotide sequence ID" value="NZ_VNIM01000032.1"/>
</dbReference>
<dbReference type="SMART" id="SM00418">
    <property type="entry name" value="HTH_ARSR"/>
    <property type="match status" value="1"/>
</dbReference>
<organism evidence="5 6">
    <name type="scientific">Alterirhizorhabdus solaris</name>
    <dbReference type="NCBI Taxonomy" id="2529389"/>
    <lineage>
        <taxon>Bacteria</taxon>
        <taxon>Pseudomonadati</taxon>
        <taxon>Pseudomonadota</taxon>
        <taxon>Alphaproteobacteria</taxon>
        <taxon>Sphingomonadales</taxon>
        <taxon>Rhizorhabdaceae</taxon>
        <taxon>Alterirhizorhabdus</taxon>
    </lineage>
</organism>
<dbReference type="AlphaFoldDB" id="A0A558R549"/>
<evidence type="ECO:0000256" key="2">
    <source>
        <dbReference type="ARBA" id="ARBA00023125"/>
    </source>
</evidence>
<dbReference type="Gene3D" id="1.10.10.10">
    <property type="entry name" value="Winged helix-like DNA-binding domain superfamily/Winged helix DNA-binding domain"/>
    <property type="match status" value="1"/>
</dbReference>
<dbReference type="PRINTS" id="PR00778">
    <property type="entry name" value="HTHARSR"/>
</dbReference>
<dbReference type="NCBIfam" id="NF033788">
    <property type="entry name" value="HTH_metalloreg"/>
    <property type="match status" value="1"/>
</dbReference>
<evidence type="ECO:0000256" key="3">
    <source>
        <dbReference type="ARBA" id="ARBA00023163"/>
    </source>
</evidence>
<dbReference type="InterPro" id="IPR001845">
    <property type="entry name" value="HTH_ArsR_DNA-bd_dom"/>
</dbReference>
<reference evidence="5 6" key="1">
    <citation type="submission" date="2019-07" db="EMBL/GenBank/DDBJ databases">
        <title>Sphingomonas solaris sp. nov., isolated from a solar panel from Boston, Massachusetts.</title>
        <authorList>
            <person name="Tanner K."/>
            <person name="Pascual J."/>
            <person name="Mancuso C."/>
            <person name="Pereto J."/>
            <person name="Khalil A."/>
            <person name="Vilanova C."/>
        </authorList>
    </citation>
    <scope>NUCLEOTIDE SEQUENCE [LARGE SCALE GENOMIC DNA]</scope>
    <source>
        <strain evidence="5 6">R4DWN</strain>
    </source>
</reference>
<dbReference type="PROSITE" id="PS50987">
    <property type="entry name" value="HTH_ARSR_2"/>
    <property type="match status" value="1"/>
</dbReference>
<evidence type="ECO:0000313" key="5">
    <source>
        <dbReference type="EMBL" id="TVV74503.1"/>
    </source>
</evidence>
<dbReference type="EMBL" id="VNIM01000032">
    <property type="protein sequence ID" value="TVV74503.1"/>
    <property type="molecule type" value="Genomic_DNA"/>
</dbReference>
<gene>
    <name evidence="5" type="ORF">FOY91_09570</name>
</gene>
<dbReference type="InterPro" id="IPR036390">
    <property type="entry name" value="WH_DNA-bd_sf"/>
</dbReference>
<proteinExistence type="predicted"/>
<keyword evidence="6" id="KW-1185">Reference proteome</keyword>
<keyword evidence="2" id="KW-0238">DNA-binding</keyword>
<dbReference type="Proteomes" id="UP000318681">
    <property type="component" value="Unassembled WGS sequence"/>
</dbReference>
<accession>A0A558R549</accession>
<keyword evidence="1" id="KW-0805">Transcription regulation</keyword>
<dbReference type="CDD" id="cd00090">
    <property type="entry name" value="HTH_ARSR"/>
    <property type="match status" value="1"/>
</dbReference>
<protein>
    <submittedName>
        <fullName evidence="5">Helix-turn-helix transcriptional regulator</fullName>
    </submittedName>
</protein>
<evidence type="ECO:0000313" key="6">
    <source>
        <dbReference type="Proteomes" id="UP000318681"/>
    </source>
</evidence>
<dbReference type="SUPFAM" id="SSF46785">
    <property type="entry name" value="Winged helix' DNA-binding domain"/>
    <property type="match status" value="1"/>
</dbReference>
<name>A0A558R549_9SPHN</name>
<dbReference type="GO" id="GO:0003700">
    <property type="term" value="F:DNA-binding transcription factor activity"/>
    <property type="evidence" value="ECO:0007669"/>
    <property type="project" value="InterPro"/>
</dbReference>
<keyword evidence="3" id="KW-0804">Transcription</keyword>
<dbReference type="GO" id="GO:0003677">
    <property type="term" value="F:DNA binding"/>
    <property type="evidence" value="ECO:0007669"/>
    <property type="project" value="UniProtKB-KW"/>
</dbReference>